<proteinExistence type="predicted"/>
<dbReference type="Proteomes" id="UP001269400">
    <property type="component" value="Unassembled WGS sequence"/>
</dbReference>
<sequence>MKDNKELINVFTTGEVQRFNNILFMRYKLNKLHSENYTLFVDVKDGTYLNVWTPSNNVWKLEYKTDFEVSHIKDLLLKKADEWFAVRDHSTDEKFLENINEVIKTMNNNKEKDSIKTLLETNGFSNLEHIRTDDINKVYLFKGSKSGMNVTHLTIATAPNKLSVYYTAGALKDNKSNNSKECLTLSR</sequence>
<dbReference type="EMBL" id="JAPTGD010000002">
    <property type="protein sequence ID" value="MDU9693875.1"/>
    <property type="molecule type" value="Genomic_DNA"/>
</dbReference>
<evidence type="ECO:0000313" key="1">
    <source>
        <dbReference type="EMBL" id="MDU9693875.1"/>
    </source>
</evidence>
<reference evidence="1" key="2">
    <citation type="submission" date="2022-12" db="EMBL/GenBank/DDBJ databases">
        <authorList>
            <person name="Dechsakulwatana C."/>
            <person name="Rungsihiranrut A."/>
            <person name="Muangchinda C."/>
            <person name="Ningthoujam R."/>
            <person name="Klankeo P."/>
            <person name="Pinyakong O."/>
        </authorList>
    </citation>
    <scope>NUCLEOTIDE SEQUENCE</scope>
    <source>
        <strain evidence="1">TL01-2</strain>
    </source>
</reference>
<reference evidence="1" key="1">
    <citation type="journal article" date="2022" name="J Environ Chem Eng">
        <title>Biodegradation of petroleum oil using a constructed nonpathogenic and heavy metal-tolerant bacterial consortium isolated from marine sponges.</title>
        <authorList>
            <person name="Dechsakulwatana C."/>
            <person name="Rungsihiranrut A."/>
            <person name="Muangchinda C."/>
            <person name="Ningthoujam R."/>
            <person name="Klankeo P."/>
            <person name="Pinyakong O."/>
        </authorList>
    </citation>
    <scope>NUCLEOTIDE SEQUENCE</scope>
    <source>
        <strain evidence="1">TL01-2</strain>
    </source>
</reference>
<accession>A0AAX6NED9</accession>
<comment type="caution">
    <text evidence="1">The sequence shown here is derived from an EMBL/GenBank/DDBJ whole genome shotgun (WGS) entry which is preliminary data.</text>
</comment>
<evidence type="ECO:0000313" key="2">
    <source>
        <dbReference type="Proteomes" id="UP001269400"/>
    </source>
</evidence>
<dbReference type="AlphaFoldDB" id="A0AAX6NED9"/>
<organism evidence="1 2">
    <name type="scientific">Priestia aryabhattai</name>
    <name type="common">Bacillus aryabhattai</name>
    <dbReference type="NCBI Taxonomy" id="412384"/>
    <lineage>
        <taxon>Bacteria</taxon>
        <taxon>Bacillati</taxon>
        <taxon>Bacillota</taxon>
        <taxon>Bacilli</taxon>
        <taxon>Bacillales</taxon>
        <taxon>Bacillaceae</taxon>
        <taxon>Priestia</taxon>
    </lineage>
</organism>
<gene>
    <name evidence="1" type="ORF">O0Q50_22095</name>
</gene>
<name>A0AAX6NED9_PRIAR</name>
<dbReference type="RefSeq" id="WP_316911092.1">
    <property type="nucleotide sequence ID" value="NZ_JAPTGD010000002.1"/>
</dbReference>
<protein>
    <submittedName>
        <fullName evidence="1">Uncharacterized protein</fullName>
    </submittedName>
</protein>